<dbReference type="SUPFAM" id="SSF55729">
    <property type="entry name" value="Acyl-CoA N-acyltransferases (Nat)"/>
    <property type="match status" value="1"/>
</dbReference>
<dbReference type="InterPro" id="IPR053013">
    <property type="entry name" value="LAT"/>
</dbReference>
<dbReference type="Pfam" id="PF22998">
    <property type="entry name" value="GNAT_LYC1-like"/>
    <property type="match status" value="1"/>
</dbReference>
<dbReference type="Gene3D" id="3.40.630.30">
    <property type="match status" value="1"/>
</dbReference>
<gene>
    <name evidence="2" type="ORF">BCR35DRAFT_350854</name>
</gene>
<keyword evidence="3" id="KW-1185">Reference proteome</keyword>
<dbReference type="STRING" id="106004.A0A1Y2FX75"/>
<dbReference type="PANTHER" id="PTHR34815:SF2">
    <property type="entry name" value="N-ACETYLTRANSFERASE DOMAIN-CONTAINING PROTEIN"/>
    <property type="match status" value="1"/>
</dbReference>
<dbReference type="InterPro" id="IPR016181">
    <property type="entry name" value="Acyl_CoA_acyltransferase"/>
</dbReference>
<accession>A0A1Y2FX75</accession>
<dbReference type="Proteomes" id="UP000193467">
    <property type="component" value="Unassembled WGS sequence"/>
</dbReference>
<evidence type="ECO:0000313" key="2">
    <source>
        <dbReference type="EMBL" id="ORY88617.1"/>
    </source>
</evidence>
<reference evidence="2 3" key="1">
    <citation type="submission" date="2016-07" db="EMBL/GenBank/DDBJ databases">
        <title>Pervasive Adenine N6-methylation of Active Genes in Fungi.</title>
        <authorList>
            <consortium name="DOE Joint Genome Institute"/>
            <person name="Mondo S.J."/>
            <person name="Dannebaum R.O."/>
            <person name="Kuo R.C."/>
            <person name="Labutti K."/>
            <person name="Haridas S."/>
            <person name="Kuo A."/>
            <person name="Salamov A."/>
            <person name="Ahrendt S.R."/>
            <person name="Lipzen A."/>
            <person name="Sullivan W."/>
            <person name="Andreopoulos W.B."/>
            <person name="Clum A."/>
            <person name="Lindquist E."/>
            <person name="Daum C."/>
            <person name="Ramamoorthy G.K."/>
            <person name="Gryganskyi A."/>
            <person name="Culley D."/>
            <person name="Magnuson J.K."/>
            <person name="James T.Y."/>
            <person name="O'Malley M.A."/>
            <person name="Stajich J.E."/>
            <person name="Spatafora J.W."/>
            <person name="Visel A."/>
            <person name="Grigoriev I.V."/>
        </authorList>
    </citation>
    <scope>NUCLEOTIDE SEQUENCE [LARGE SCALE GENOMIC DNA]</scope>
    <source>
        <strain evidence="2 3">62-1032</strain>
    </source>
</reference>
<organism evidence="2 3">
    <name type="scientific">Leucosporidium creatinivorum</name>
    <dbReference type="NCBI Taxonomy" id="106004"/>
    <lineage>
        <taxon>Eukaryota</taxon>
        <taxon>Fungi</taxon>
        <taxon>Dikarya</taxon>
        <taxon>Basidiomycota</taxon>
        <taxon>Pucciniomycotina</taxon>
        <taxon>Microbotryomycetes</taxon>
        <taxon>Leucosporidiales</taxon>
        <taxon>Leucosporidium</taxon>
    </lineage>
</organism>
<dbReference type="OrthoDB" id="2502003at2759"/>
<comment type="caution">
    <text evidence="2">The sequence shown here is derived from an EMBL/GenBank/DDBJ whole genome shotgun (WGS) entry which is preliminary data.</text>
</comment>
<feature type="domain" description="LYC1 C-terminal" evidence="1">
    <location>
        <begin position="198"/>
        <end position="413"/>
    </location>
</feature>
<evidence type="ECO:0000259" key="1">
    <source>
        <dbReference type="Pfam" id="PF22998"/>
    </source>
</evidence>
<proteinExistence type="predicted"/>
<dbReference type="EMBL" id="MCGR01000009">
    <property type="protein sequence ID" value="ORY88617.1"/>
    <property type="molecule type" value="Genomic_DNA"/>
</dbReference>
<protein>
    <recommendedName>
        <fullName evidence="1">LYC1 C-terminal domain-containing protein</fullName>
    </recommendedName>
</protein>
<dbReference type="InterPro" id="IPR055100">
    <property type="entry name" value="GNAT_LYC1-like"/>
</dbReference>
<evidence type="ECO:0000313" key="3">
    <source>
        <dbReference type="Proteomes" id="UP000193467"/>
    </source>
</evidence>
<name>A0A1Y2FX75_9BASI</name>
<sequence>MTEQLILRQATQEQWLQSISHTHPQWGGGISLELYKEREKLLKESTGEMGGSLICWVLLPTTSSPDSLNFYSSCESYRRPILHLPPSTSSSPSSPKSAFAYSIASVFTPPQHRRHGYARTMMSLLHEQLRRSPSPSPSPSAPVDKGGESPLLSFLYSDVGNFYSTCIDRASGKGWEVQGTERTTSWELGSAFSSRPETPEGWETREITTSDLADVAKRDADVLTSSFAHPSSNPESATSNKSQFLILPTPSSFSWSIARSAYSFTARGAAAPEVWGFGVSRTAAAEGKDDSEEAWGYVLLGMDYKEKKAKLLRLRLPTSPSPIPTSPSPSSSPAELGAHLIHLAASLALQHGMTKLEAWNVDTFVLSALDSEGNGGKTERREDSESAVAWYGEGEGEGEGEVEWRVNEGYAWC</sequence>
<dbReference type="PANTHER" id="PTHR34815">
    <property type="entry name" value="LYSINE ACETYLTRANSFERASE"/>
    <property type="match status" value="1"/>
</dbReference>
<dbReference type="InParanoid" id="A0A1Y2FX75"/>
<dbReference type="AlphaFoldDB" id="A0A1Y2FX75"/>